<protein>
    <recommendedName>
        <fullName evidence="4">Type II toxin-antitoxin system RelE/ParE family toxin</fullName>
    </recommendedName>
</protein>
<dbReference type="Pfam" id="PF05973">
    <property type="entry name" value="Gp49"/>
    <property type="match status" value="1"/>
</dbReference>
<keyword evidence="3" id="KW-1185">Reference proteome</keyword>
<dbReference type="EMBL" id="VUYU01000025">
    <property type="protein sequence ID" value="NHZ37138.1"/>
    <property type="molecule type" value="Genomic_DNA"/>
</dbReference>
<sequence length="161" mass="17359">MAKKPLSASESRPGPARAVRKNVRAPSAEIPRAEPVVKKEVRWMGDAKDVMSGFPAEAKQAGGEELYRIQCGEDAVDAAPMGEVGSGAYEIRINKAGGWFRVFYVAKFGDAIYVLHAFQKKTNKTPKEDIDIGKRRYALAQADAKAAAAKAPKTVAPKTTP</sequence>
<evidence type="ECO:0000256" key="1">
    <source>
        <dbReference type="SAM" id="MobiDB-lite"/>
    </source>
</evidence>
<evidence type="ECO:0008006" key="4">
    <source>
        <dbReference type="Google" id="ProtNLM"/>
    </source>
</evidence>
<reference evidence="2 3" key="1">
    <citation type="submission" date="2019-09" db="EMBL/GenBank/DDBJ databases">
        <title>Taxonomy of Antarctic Massilia spp.: description of Massilia rubra sp. nov., Massilia aquatica sp. nov., Massilia mucilaginosa sp. nov., Massilia frigida sp. nov. isolated from streams, lakes and regoliths.</title>
        <authorList>
            <person name="Holochova P."/>
            <person name="Sedlacek I."/>
            <person name="Kralova S."/>
            <person name="Maslanova I."/>
            <person name="Busse H.-J."/>
            <person name="Stankova E."/>
            <person name="Vrbovska V."/>
            <person name="Kovarovic V."/>
            <person name="Bartak M."/>
            <person name="Svec P."/>
            <person name="Pantucek R."/>
        </authorList>
    </citation>
    <scope>NUCLEOTIDE SEQUENCE [LARGE SCALE GENOMIC DNA]</scope>
    <source>
        <strain evidence="2 3">CCM 8692</strain>
    </source>
</reference>
<name>A0ABX0LQJ6_9BURK</name>
<gene>
    <name evidence="2" type="ORF">F0185_26580</name>
</gene>
<accession>A0ABX0LQJ6</accession>
<feature type="region of interest" description="Disordered" evidence="1">
    <location>
        <begin position="1"/>
        <end position="25"/>
    </location>
</feature>
<evidence type="ECO:0000313" key="3">
    <source>
        <dbReference type="Proteomes" id="UP000785613"/>
    </source>
</evidence>
<proteinExistence type="predicted"/>
<organism evidence="2 3">
    <name type="scientific">Massilia rubra</name>
    <dbReference type="NCBI Taxonomy" id="2607910"/>
    <lineage>
        <taxon>Bacteria</taxon>
        <taxon>Pseudomonadati</taxon>
        <taxon>Pseudomonadota</taxon>
        <taxon>Betaproteobacteria</taxon>
        <taxon>Burkholderiales</taxon>
        <taxon>Oxalobacteraceae</taxon>
        <taxon>Telluria group</taxon>
        <taxon>Massilia</taxon>
    </lineage>
</organism>
<dbReference type="InterPro" id="IPR009241">
    <property type="entry name" value="HigB-like"/>
</dbReference>
<evidence type="ECO:0000313" key="2">
    <source>
        <dbReference type="EMBL" id="NHZ37138.1"/>
    </source>
</evidence>
<comment type="caution">
    <text evidence="2">The sequence shown here is derived from an EMBL/GenBank/DDBJ whole genome shotgun (WGS) entry which is preliminary data.</text>
</comment>
<dbReference type="Proteomes" id="UP000785613">
    <property type="component" value="Unassembled WGS sequence"/>
</dbReference>